<gene>
    <name evidence="2" type="ORF">TNCV_2487021</name>
</gene>
<keyword evidence="3" id="KW-1185">Reference proteome</keyword>
<reference evidence="2" key="1">
    <citation type="submission" date="2020-08" db="EMBL/GenBank/DDBJ databases">
        <title>Multicomponent nature underlies the extraordinary mechanical properties of spider dragline silk.</title>
        <authorList>
            <person name="Kono N."/>
            <person name="Nakamura H."/>
            <person name="Mori M."/>
            <person name="Yoshida Y."/>
            <person name="Ohtoshi R."/>
            <person name="Malay A.D."/>
            <person name="Moran D.A.P."/>
            <person name="Tomita M."/>
            <person name="Numata K."/>
            <person name="Arakawa K."/>
        </authorList>
    </citation>
    <scope>NUCLEOTIDE SEQUENCE</scope>
</reference>
<evidence type="ECO:0000256" key="1">
    <source>
        <dbReference type="SAM" id="MobiDB-lite"/>
    </source>
</evidence>
<accession>A0A8X6VZQ6</accession>
<sequence>MASLGYQSFPPTDLGRVDEEMASPDRRFLPLVHDLRVLITVLYDSLWFINENVKKGNEYLRSLLEETETSEKEIDQERKEPDGIMNANPENDQ</sequence>
<organism evidence="2 3">
    <name type="scientific">Trichonephila clavipes</name>
    <name type="common">Golden silk orbweaver</name>
    <name type="synonym">Nephila clavipes</name>
    <dbReference type="NCBI Taxonomy" id="2585209"/>
    <lineage>
        <taxon>Eukaryota</taxon>
        <taxon>Metazoa</taxon>
        <taxon>Ecdysozoa</taxon>
        <taxon>Arthropoda</taxon>
        <taxon>Chelicerata</taxon>
        <taxon>Arachnida</taxon>
        <taxon>Araneae</taxon>
        <taxon>Araneomorphae</taxon>
        <taxon>Entelegynae</taxon>
        <taxon>Araneoidea</taxon>
        <taxon>Nephilidae</taxon>
        <taxon>Trichonephila</taxon>
    </lineage>
</organism>
<feature type="region of interest" description="Disordered" evidence="1">
    <location>
        <begin position="67"/>
        <end position="93"/>
    </location>
</feature>
<dbReference type="Proteomes" id="UP000887159">
    <property type="component" value="Unassembled WGS sequence"/>
</dbReference>
<evidence type="ECO:0000313" key="3">
    <source>
        <dbReference type="Proteomes" id="UP000887159"/>
    </source>
</evidence>
<evidence type="ECO:0000313" key="2">
    <source>
        <dbReference type="EMBL" id="GFY25582.1"/>
    </source>
</evidence>
<comment type="caution">
    <text evidence="2">The sequence shown here is derived from an EMBL/GenBank/DDBJ whole genome shotgun (WGS) entry which is preliminary data.</text>
</comment>
<proteinExistence type="predicted"/>
<protein>
    <submittedName>
        <fullName evidence="2">Uncharacterized protein</fullName>
    </submittedName>
</protein>
<name>A0A8X6VZQ6_TRICX</name>
<dbReference type="AlphaFoldDB" id="A0A8X6VZQ6"/>
<feature type="compositionally biased region" description="Basic and acidic residues" evidence="1">
    <location>
        <begin position="69"/>
        <end position="82"/>
    </location>
</feature>
<dbReference type="EMBL" id="BMAU01021371">
    <property type="protein sequence ID" value="GFY25582.1"/>
    <property type="molecule type" value="Genomic_DNA"/>
</dbReference>